<dbReference type="Proteomes" id="UP001286313">
    <property type="component" value="Unassembled WGS sequence"/>
</dbReference>
<accession>A0AAE1G016</accession>
<keyword evidence="8" id="KW-0238">DNA-binding</keyword>
<evidence type="ECO:0000256" key="9">
    <source>
        <dbReference type="ARBA" id="ARBA00023163"/>
    </source>
</evidence>
<gene>
    <name evidence="14" type="ORF">Pcinc_012093</name>
</gene>
<dbReference type="FunFam" id="3.30.160.60:FF:000100">
    <property type="entry name" value="Zinc finger 45-like"/>
    <property type="match status" value="2"/>
</dbReference>
<sequence>MTEEQEIAQMMALLLSTVKKKGKKKLAKEVTAKAKKSKKFSVVKKDVTYLCELCNKSFKSKNAVLGHMKKHYNKYSCDDCDKMFTKKSRLVSHLEIHSNERKYVCEFCGQSFRQNSCLRRHRQCHMPAVYKCKECGKQESHPSRLALHMRKHEDRKFQCAECGKLFTQKPHLKTHMLIHTGQKKFQCSECDKRFTHKGTLVAHSLVHTGQKPFECEYCGKRFTQRTGLKYHEHSHLGIKKYKCNVCDRKFTQKEALNIHSHIHSGRKFECRECGKQFKHKSTLSRHVVNQHDMKEGGRKSSNLTQDFCIKVHTEPEDILVDNNDTGNIWCKTEPVFENDVDDDPNFCCGECGSSHNTLSGLSEHMEKHSVMPDHFIRTIDEGALNENTSTGTSNNNTAVSVPKKNLKMYECDKCGKRYSYKSTLATHQKAVHSNEKQFKCPECPKEFARKSYLKVHMVVHTGEKKNQQAIVKVTPRGDHSDYVKELAREHKDAMKCNRGPKNELVGLLFHENSSEFSKHSKTTDELLSEPADDEAEFSGDDQLQRKQMKHQERGII</sequence>
<keyword evidence="9" id="KW-0804">Transcription</keyword>
<dbReference type="EMBL" id="JAWQEG010000974">
    <property type="protein sequence ID" value="KAK3883590.1"/>
    <property type="molecule type" value="Genomic_DNA"/>
</dbReference>
<evidence type="ECO:0000256" key="10">
    <source>
        <dbReference type="ARBA" id="ARBA00023242"/>
    </source>
</evidence>
<evidence type="ECO:0000256" key="4">
    <source>
        <dbReference type="ARBA" id="ARBA00022737"/>
    </source>
</evidence>
<evidence type="ECO:0000256" key="5">
    <source>
        <dbReference type="ARBA" id="ARBA00022771"/>
    </source>
</evidence>
<feature type="domain" description="C2H2-type" evidence="13">
    <location>
        <begin position="75"/>
        <end position="102"/>
    </location>
</feature>
<feature type="domain" description="C2H2-type" evidence="13">
    <location>
        <begin position="241"/>
        <end position="268"/>
    </location>
</feature>
<reference evidence="14" key="1">
    <citation type="submission" date="2023-10" db="EMBL/GenBank/DDBJ databases">
        <title>Genome assemblies of two species of porcelain crab, Petrolisthes cinctipes and Petrolisthes manimaculis (Anomura: Porcellanidae).</title>
        <authorList>
            <person name="Angst P."/>
        </authorList>
    </citation>
    <scope>NUCLEOTIDE SEQUENCE</scope>
    <source>
        <strain evidence="14">PB745_01</strain>
        <tissue evidence="14">Gill</tissue>
    </source>
</reference>
<dbReference type="PROSITE" id="PS50157">
    <property type="entry name" value="ZINC_FINGER_C2H2_2"/>
    <property type="match status" value="12"/>
</dbReference>
<feature type="domain" description="C2H2-type" evidence="13">
    <location>
        <begin position="346"/>
        <end position="369"/>
    </location>
</feature>
<comment type="subcellular location">
    <subcellularLocation>
        <location evidence="1">Nucleus</location>
    </subcellularLocation>
</comment>
<feature type="domain" description="C2H2-type" evidence="13">
    <location>
        <begin position="213"/>
        <end position="240"/>
    </location>
</feature>
<keyword evidence="15" id="KW-1185">Reference proteome</keyword>
<dbReference type="FunFam" id="3.30.160.60:FF:000340">
    <property type="entry name" value="zinc finger protein 473 isoform X1"/>
    <property type="match status" value="1"/>
</dbReference>
<dbReference type="Pfam" id="PF00096">
    <property type="entry name" value="zf-C2H2"/>
    <property type="match status" value="9"/>
</dbReference>
<dbReference type="SMART" id="SM00355">
    <property type="entry name" value="ZnF_C2H2"/>
    <property type="match status" value="12"/>
</dbReference>
<protein>
    <recommendedName>
        <fullName evidence="13">C2H2-type domain-containing protein</fullName>
    </recommendedName>
</protein>
<evidence type="ECO:0000259" key="13">
    <source>
        <dbReference type="PROSITE" id="PS50157"/>
    </source>
</evidence>
<evidence type="ECO:0000256" key="11">
    <source>
        <dbReference type="PROSITE-ProRule" id="PRU00042"/>
    </source>
</evidence>
<feature type="domain" description="C2H2-type" evidence="13">
    <location>
        <begin position="130"/>
        <end position="157"/>
    </location>
</feature>
<feature type="domain" description="C2H2-type" evidence="13">
    <location>
        <begin position="268"/>
        <end position="296"/>
    </location>
</feature>
<evidence type="ECO:0000313" key="14">
    <source>
        <dbReference type="EMBL" id="KAK3883590.1"/>
    </source>
</evidence>
<feature type="domain" description="C2H2-type" evidence="13">
    <location>
        <begin position="409"/>
        <end position="437"/>
    </location>
</feature>
<feature type="compositionally biased region" description="Acidic residues" evidence="12">
    <location>
        <begin position="526"/>
        <end position="539"/>
    </location>
</feature>
<dbReference type="SUPFAM" id="SSF57667">
    <property type="entry name" value="beta-beta-alpha zinc fingers"/>
    <property type="match status" value="7"/>
</dbReference>
<dbReference type="Gene3D" id="3.30.160.60">
    <property type="entry name" value="Classic Zinc Finger"/>
    <property type="match status" value="9"/>
</dbReference>
<feature type="region of interest" description="Disordered" evidence="12">
    <location>
        <begin position="516"/>
        <end position="556"/>
    </location>
</feature>
<keyword evidence="10" id="KW-0539">Nucleus</keyword>
<comment type="caution">
    <text evidence="14">The sequence shown here is derived from an EMBL/GenBank/DDBJ whole genome shotgun (WGS) entry which is preliminary data.</text>
</comment>
<evidence type="ECO:0000256" key="3">
    <source>
        <dbReference type="ARBA" id="ARBA00022723"/>
    </source>
</evidence>
<dbReference type="Pfam" id="PF13894">
    <property type="entry name" value="zf-C2H2_4"/>
    <property type="match status" value="1"/>
</dbReference>
<dbReference type="FunFam" id="3.30.160.60:FF:000322">
    <property type="entry name" value="GDNF-inducible zinc finger protein 1"/>
    <property type="match status" value="1"/>
</dbReference>
<evidence type="ECO:0000256" key="12">
    <source>
        <dbReference type="SAM" id="MobiDB-lite"/>
    </source>
</evidence>
<dbReference type="PROSITE" id="PS00028">
    <property type="entry name" value="ZINC_FINGER_C2H2_1"/>
    <property type="match status" value="10"/>
</dbReference>
<evidence type="ECO:0000256" key="1">
    <source>
        <dbReference type="ARBA" id="ARBA00004123"/>
    </source>
</evidence>
<name>A0AAE1G016_PETCI</name>
<keyword evidence="7" id="KW-0805">Transcription regulation</keyword>
<feature type="domain" description="C2H2-type" evidence="13">
    <location>
        <begin position="157"/>
        <end position="184"/>
    </location>
</feature>
<proteinExistence type="inferred from homology"/>
<keyword evidence="4" id="KW-0677">Repeat</keyword>
<dbReference type="FunFam" id="3.30.160.60:FF:001480">
    <property type="entry name" value="Si:cabz01071911.3"/>
    <property type="match status" value="1"/>
</dbReference>
<keyword evidence="6" id="KW-0862">Zinc</keyword>
<feature type="domain" description="C2H2-type" evidence="13">
    <location>
        <begin position="103"/>
        <end position="125"/>
    </location>
</feature>
<dbReference type="GO" id="GO:0003677">
    <property type="term" value="F:DNA binding"/>
    <property type="evidence" value="ECO:0007669"/>
    <property type="project" value="UniProtKB-KW"/>
</dbReference>
<dbReference type="AlphaFoldDB" id="A0AAE1G016"/>
<dbReference type="GO" id="GO:0008270">
    <property type="term" value="F:zinc ion binding"/>
    <property type="evidence" value="ECO:0007669"/>
    <property type="project" value="UniProtKB-KW"/>
</dbReference>
<dbReference type="FunFam" id="3.30.160.60:FF:000161">
    <property type="entry name" value="Zinc finger protein 366"/>
    <property type="match status" value="1"/>
</dbReference>
<feature type="domain" description="C2H2-type" evidence="13">
    <location>
        <begin position="185"/>
        <end position="212"/>
    </location>
</feature>
<evidence type="ECO:0000313" key="15">
    <source>
        <dbReference type="Proteomes" id="UP001286313"/>
    </source>
</evidence>
<evidence type="ECO:0000256" key="8">
    <source>
        <dbReference type="ARBA" id="ARBA00023125"/>
    </source>
</evidence>
<dbReference type="InterPro" id="IPR036236">
    <property type="entry name" value="Znf_C2H2_sf"/>
</dbReference>
<dbReference type="PANTHER" id="PTHR24406">
    <property type="entry name" value="TRANSCRIPTIONAL REPRESSOR CTCFL-RELATED"/>
    <property type="match status" value="1"/>
</dbReference>
<dbReference type="GO" id="GO:0005634">
    <property type="term" value="C:nucleus"/>
    <property type="evidence" value="ECO:0007669"/>
    <property type="project" value="UniProtKB-SubCell"/>
</dbReference>
<evidence type="ECO:0000256" key="6">
    <source>
        <dbReference type="ARBA" id="ARBA00022833"/>
    </source>
</evidence>
<keyword evidence="5 11" id="KW-0863">Zinc-finger</keyword>
<evidence type="ECO:0000256" key="2">
    <source>
        <dbReference type="ARBA" id="ARBA00006991"/>
    </source>
</evidence>
<organism evidence="14 15">
    <name type="scientific">Petrolisthes cinctipes</name>
    <name type="common">Flat porcelain crab</name>
    <dbReference type="NCBI Taxonomy" id="88211"/>
    <lineage>
        <taxon>Eukaryota</taxon>
        <taxon>Metazoa</taxon>
        <taxon>Ecdysozoa</taxon>
        <taxon>Arthropoda</taxon>
        <taxon>Crustacea</taxon>
        <taxon>Multicrustacea</taxon>
        <taxon>Malacostraca</taxon>
        <taxon>Eumalacostraca</taxon>
        <taxon>Eucarida</taxon>
        <taxon>Decapoda</taxon>
        <taxon>Pleocyemata</taxon>
        <taxon>Anomura</taxon>
        <taxon>Galatheoidea</taxon>
        <taxon>Porcellanidae</taxon>
        <taxon>Petrolisthes</taxon>
    </lineage>
</organism>
<evidence type="ECO:0000256" key="7">
    <source>
        <dbReference type="ARBA" id="ARBA00023015"/>
    </source>
</evidence>
<feature type="domain" description="C2H2-type" evidence="13">
    <location>
        <begin position="438"/>
        <end position="465"/>
    </location>
</feature>
<dbReference type="InterPro" id="IPR013087">
    <property type="entry name" value="Znf_C2H2_type"/>
</dbReference>
<comment type="similarity">
    <text evidence="2">Belongs to the krueppel C2H2-type zinc-finger protein family.</text>
</comment>
<feature type="domain" description="C2H2-type" evidence="13">
    <location>
        <begin position="49"/>
        <end position="76"/>
    </location>
</feature>
<keyword evidence="3" id="KW-0479">Metal-binding</keyword>
<dbReference type="InterPro" id="IPR050888">
    <property type="entry name" value="ZnF_C2H2-type_TF"/>
</dbReference>